<evidence type="ECO:0000313" key="4">
    <source>
        <dbReference type="Proteomes" id="UP000424462"/>
    </source>
</evidence>
<dbReference type="PROSITE" id="PS51257">
    <property type="entry name" value="PROKAR_LIPOPROTEIN"/>
    <property type="match status" value="1"/>
</dbReference>
<dbReference type="EMBL" id="CP046455">
    <property type="protein sequence ID" value="QGU06142.1"/>
    <property type="molecule type" value="Genomic_DNA"/>
</dbReference>
<dbReference type="InterPro" id="IPR050515">
    <property type="entry name" value="Beta-lactam/transpept"/>
</dbReference>
<reference evidence="3 4" key="1">
    <citation type="submission" date="2019-11" db="EMBL/GenBank/DDBJ databases">
        <title>Complete genome sequence of Corynebacterium kalinowskii 1959, a novel Corynebacterium species isolated from soil of a small paddock in Vilsendorf, Germany.</title>
        <authorList>
            <person name="Schaffert L."/>
            <person name="Ruwe M."/>
            <person name="Milse J."/>
            <person name="Hanuschka K."/>
            <person name="Ortseifen V."/>
            <person name="Droste J."/>
            <person name="Brandt D."/>
            <person name="Schlueter L."/>
            <person name="Kutter Y."/>
            <person name="Vinke S."/>
            <person name="Viehoefer P."/>
            <person name="Jacob L."/>
            <person name="Luebke N.-C."/>
            <person name="Schulte-Berndt E."/>
            <person name="Hain C."/>
            <person name="Linder M."/>
            <person name="Schmidt P."/>
            <person name="Wollenschlaeger L."/>
            <person name="Luttermann T."/>
            <person name="Thieme E."/>
            <person name="Hassa J."/>
            <person name="Haak M."/>
            <person name="Wittchen M."/>
            <person name="Mentz A."/>
            <person name="Persicke M."/>
            <person name="Busche T."/>
            <person name="Ruckert C."/>
        </authorList>
    </citation>
    <scope>NUCLEOTIDE SEQUENCE [LARGE SCALE GENOMIC DNA]</scope>
    <source>
        <strain evidence="3 4">2039</strain>
    </source>
</reference>
<dbReference type="KEGG" id="cok:COCCU_00870"/>
<feature type="signal peptide" evidence="1">
    <location>
        <begin position="1"/>
        <end position="31"/>
    </location>
</feature>
<keyword evidence="4" id="KW-1185">Reference proteome</keyword>
<dbReference type="GO" id="GO:0008658">
    <property type="term" value="F:penicillin binding"/>
    <property type="evidence" value="ECO:0007669"/>
    <property type="project" value="InterPro"/>
</dbReference>
<name>A0A6B8VL25_9CORY</name>
<dbReference type="InterPro" id="IPR001460">
    <property type="entry name" value="PCN-bd_Tpept"/>
</dbReference>
<dbReference type="GO" id="GO:0071972">
    <property type="term" value="F:peptidoglycan L,D-transpeptidase activity"/>
    <property type="evidence" value="ECO:0007669"/>
    <property type="project" value="TreeGrafter"/>
</dbReference>
<dbReference type="SUPFAM" id="SSF56601">
    <property type="entry name" value="beta-lactamase/transpeptidase-like"/>
    <property type="match status" value="1"/>
</dbReference>
<dbReference type="InterPro" id="IPR012338">
    <property type="entry name" value="Beta-lactam/transpept-like"/>
</dbReference>
<evidence type="ECO:0000313" key="3">
    <source>
        <dbReference type="EMBL" id="QGU06142.1"/>
    </source>
</evidence>
<protein>
    <submittedName>
        <fullName evidence="3">Penicillin-binding protein 4B</fullName>
    </submittedName>
</protein>
<dbReference type="PANTHER" id="PTHR30627:SF24">
    <property type="entry name" value="PENICILLIN-BINDING PROTEIN 4B"/>
    <property type="match status" value="1"/>
</dbReference>
<dbReference type="RefSeq" id="WP_156229745.1">
    <property type="nucleotide sequence ID" value="NZ_CP046455.1"/>
</dbReference>
<dbReference type="GO" id="GO:0071555">
    <property type="term" value="P:cell wall organization"/>
    <property type="evidence" value="ECO:0007669"/>
    <property type="project" value="TreeGrafter"/>
</dbReference>
<dbReference type="AlphaFoldDB" id="A0A6B8VL25"/>
<proteinExistence type="predicted"/>
<dbReference type="Proteomes" id="UP000424462">
    <property type="component" value="Chromosome"/>
</dbReference>
<dbReference type="Gene3D" id="3.40.710.10">
    <property type="entry name" value="DD-peptidase/beta-lactamase superfamily"/>
    <property type="match status" value="1"/>
</dbReference>
<dbReference type="Pfam" id="PF00905">
    <property type="entry name" value="Transpeptidase"/>
    <property type="match status" value="1"/>
</dbReference>
<feature type="chain" id="PRO_5039543828" evidence="1">
    <location>
        <begin position="32"/>
        <end position="591"/>
    </location>
</feature>
<dbReference type="PANTHER" id="PTHR30627">
    <property type="entry name" value="PEPTIDOGLYCAN D,D-TRANSPEPTIDASE"/>
    <property type="match status" value="1"/>
</dbReference>
<evidence type="ECO:0000256" key="1">
    <source>
        <dbReference type="SAM" id="SignalP"/>
    </source>
</evidence>
<dbReference type="GO" id="GO:0005886">
    <property type="term" value="C:plasma membrane"/>
    <property type="evidence" value="ECO:0007669"/>
    <property type="project" value="TreeGrafter"/>
</dbReference>
<sequence length="591" mass="61083" precursor="true">MNHLTRTRSTATLAALSLLGLALTACSPPWSTDPVEEFISAFNAGDDAAVATLSDDPARATADLAALRAGIGATQVQLAEGDEVEGVTAVTATWTVPNGESVESQGQMLVSGQDAALIDWDKQIFAAELDADSTFLYSDDRDFSVPVLDRNGTQVLAWGPVTVVTASPELAPRGAEIAAAISPVVPEATSENVSAAIEAGEGDPVALYTLREEDFTQVGEELAAIEGLSFREEGRLLTQAREASSILDNGLREQWEEKISADAGWTLRATSPTTEILLGQNTPRATEPIRTTLDLGVQSAANRALESISEPATIVAVDTSGGVVAVAQNEAADAQGAISLTGLYPPGSTFKTVTTAAALSRGIITPDALVPCPASATIEGRRIPNDNDFELGEVTMTEAFAQSCNTTQGFISQELDPADMKNTAASLGLGVDFEVPGMTTVTGSVPVTEPGAARVEAAIGQGEVLASPFGLAVMEASLGNGGQMVLPTLIQGNETTPDQQPEPLDPEVVGQLRAMMAETVNSGTATALQDITGLGGKTGTAETGNGPAHGWFVGVLGDLAFATFIEGSGSSTPAVELSGEFLRDEALARWR</sequence>
<gene>
    <name evidence="3" type="primary">pbpI</name>
    <name evidence="3" type="ORF">COCCU_00870</name>
</gene>
<organism evidence="3 4">
    <name type="scientific">Corynebacterium occultum</name>
    <dbReference type="NCBI Taxonomy" id="2675219"/>
    <lineage>
        <taxon>Bacteria</taxon>
        <taxon>Bacillati</taxon>
        <taxon>Actinomycetota</taxon>
        <taxon>Actinomycetes</taxon>
        <taxon>Mycobacteriales</taxon>
        <taxon>Corynebacteriaceae</taxon>
        <taxon>Corynebacterium</taxon>
    </lineage>
</organism>
<accession>A0A6B8VL25</accession>
<evidence type="ECO:0000259" key="2">
    <source>
        <dbReference type="Pfam" id="PF00905"/>
    </source>
</evidence>
<feature type="domain" description="Penicillin-binding protein transpeptidase" evidence="2">
    <location>
        <begin position="313"/>
        <end position="563"/>
    </location>
</feature>
<keyword evidence="1" id="KW-0732">Signal</keyword>